<evidence type="ECO:0000313" key="1">
    <source>
        <dbReference type="EMBL" id="KAJ8615205.1"/>
    </source>
</evidence>
<protein>
    <submittedName>
        <fullName evidence="1">Uncharacterized protein</fullName>
    </submittedName>
</protein>
<comment type="caution">
    <text evidence="1">The sequence shown here is derived from an EMBL/GenBank/DDBJ whole genome shotgun (WGS) entry which is preliminary data.</text>
</comment>
<gene>
    <name evidence="1" type="ORF">MRB53_034577</name>
</gene>
<reference evidence="1 2" key="1">
    <citation type="journal article" date="2022" name="Hortic Res">
        <title>A haplotype resolved chromosomal level avocado genome allows analysis of novel avocado genes.</title>
        <authorList>
            <person name="Nath O."/>
            <person name="Fletcher S.J."/>
            <person name="Hayward A."/>
            <person name="Shaw L.M."/>
            <person name="Masouleh A.K."/>
            <person name="Furtado A."/>
            <person name="Henry R.J."/>
            <person name="Mitter N."/>
        </authorList>
    </citation>
    <scope>NUCLEOTIDE SEQUENCE [LARGE SCALE GENOMIC DNA]</scope>
    <source>
        <strain evidence="2">cv. Hass</strain>
    </source>
</reference>
<evidence type="ECO:0000313" key="2">
    <source>
        <dbReference type="Proteomes" id="UP001234297"/>
    </source>
</evidence>
<dbReference type="EMBL" id="CM056820">
    <property type="protein sequence ID" value="KAJ8615205.1"/>
    <property type="molecule type" value="Genomic_DNA"/>
</dbReference>
<organism evidence="1 2">
    <name type="scientific">Persea americana</name>
    <name type="common">Avocado</name>
    <dbReference type="NCBI Taxonomy" id="3435"/>
    <lineage>
        <taxon>Eukaryota</taxon>
        <taxon>Viridiplantae</taxon>
        <taxon>Streptophyta</taxon>
        <taxon>Embryophyta</taxon>
        <taxon>Tracheophyta</taxon>
        <taxon>Spermatophyta</taxon>
        <taxon>Magnoliopsida</taxon>
        <taxon>Magnoliidae</taxon>
        <taxon>Laurales</taxon>
        <taxon>Lauraceae</taxon>
        <taxon>Persea</taxon>
    </lineage>
</organism>
<name>A0ACC2K284_PERAE</name>
<proteinExistence type="predicted"/>
<dbReference type="Proteomes" id="UP001234297">
    <property type="component" value="Chromosome 12"/>
</dbReference>
<keyword evidence="2" id="KW-1185">Reference proteome</keyword>
<sequence>MKPRRIQDFNDPDEKKANMKDNKKMCHQCRTSVKGEVVGCLNCGKKRFCKRCIAKWYPMMTEDDIAEACPVCRGNCNCKLCLLRSVGDKEERSDSKIMKRRRIQDFIDPAEKKAKMKDNKKMCHQCRNSVKGEVVRCLNCGSKRFCKRCIAKWYPQLTEDDIAEACPVCRGNCNCKLCLLRSVGDKKAQSEPAKLKMVQQNIYMLHFLLPFLKQLHQEQMREMEVEAKIQGLSSWSNMEVQQALCFSDERVYCNNCRTSIADLHRSCSKCSYELCLNCCQEIREEKLKGQSKVIWNYPFRGKDYMHGGDPLPMKVGGIENSKNSSMDQIKYSFEWKSTSNGDIPCPPNEIGGCGNCRLELKHIFHENWVSELVKKVEEAAHCYHLPQVSTTSQCMCSKMNDDNMLRKVASREISDDNYLYCPTSRDIQQEGLEHFQRHWIRGEPVIVRNVLEHTSGLSWEPMVMWRALRGRMNSKNVSKLLEVKAIDCLAWCEVDINAHKFFKGYMEGRMYKNRWPEMLKLKDWPPANLFEERLPRHADEFMNLLPFHEYTSPNSGLLNLAVKLPKEILKPDMGPKTYIAYGINEELGRGDSVTKLHCDMSDAVNVLMHTAEVVPTSEQRSKIKALKRKHMIQDKKELLNINQMNHKVVDQNELAGVKSFMNEFDSIKSNIKAEMHNEQKVRKELSGSPPKGLQETGGALWDIFRRQDVPKLQDYLRKHSKEFRHIHCSPVEQVVHPIHDQTFYLTLEHKRRLKEEFGVEPWTFEQNLGEAVFIPAGCPHQVRNLKSCTKVALDFVSPENLHECIRLTKELRSLPKNHRTNEDKLEINKMILHGANQVAKDLLDWKVRTSNN</sequence>
<accession>A0ACC2K284</accession>